<dbReference type="Gene3D" id="3.40.630.10">
    <property type="entry name" value="Zn peptidases"/>
    <property type="match status" value="1"/>
</dbReference>
<dbReference type="GO" id="GO:0008270">
    <property type="term" value="F:zinc ion binding"/>
    <property type="evidence" value="ECO:0007669"/>
    <property type="project" value="InterPro"/>
</dbReference>
<dbReference type="OrthoDB" id="4499135at2"/>
<organism evidence="2 3">
    <name type="scientific">Microbacterium laevaniformans</name>
    <dbReference type="NCBI Taxonomy" id="36807"/>
    <lineage>
        <taxon>Bacteria</taxon>
        <taxon>Bacillati</taxon>
        <taxon>Actinomycetota</taxon>
        <taxon>Actinomycetes</taxon>
        <taxon>Micrococcales</taxon>
        <taxon>Microbacteriaceae</taxon>
        <taxon>Microbacterium</taxon>
    </lineage>
</organism>
<dbReference type="EMBL" id="SRYO01000002">
    <property type="protein sequence ID" value="TGY38527.1"/>
    <property type="molecule type" value="Genomic_DNA"/>
</dbReference>
<name>A0A4S2D9T1_9MICO</name>
<dbReference type="InterPro" id="IPR000834">
    <property type="entry name" value="Peptidase_M14"/>
</dbReference>
<sequence length="452" mass="48946">MPFPSLADLATSGVPADGFPTVDELRDDLMELSRAHPDRITASVIGRSRLGDPIHLFTIVGGERSVVVAAGVHPNEPIGFRTVQHLARVLIADPDTFGFDATWHLVPCIDPDGTRLNEGWFAAPLRRDDYYRGFYRPAPDEQVEWSFPFSYRGFGFDAPIPETSALMELFDRVRPDVFVGLHNGEFGGVYFYTNEADAVLARELSAIPARFGLPLDVGEPEIAGLDLLADAVFRAPLTREQIDRRIALGLAEPRAGGAGTADYLERFGTTTMIAELPYWCHPDAADTTDTGTSYRAVLTAKAAALEELHDVMTGILDGVRGDMTIDSPFRRASEAFAPGMGSVAAAERVRIASPETDRPATVAEVFGNAEVVRTFRLRFGGILRRALAAEVHAGTASPSVRAALTALTARWEDWLAADPHAQLAPAPLNALVGVQLAALFATVRRRVAEDAE</sequence>
<dbReference type="GO" id="GO:0006508">
    <property type="term" value="P:proteolysis"/>
    <property type="evidence" value="ECO:0007669"/>
    <property type="project" value="InterPro"/>
</dbReference>
<dbReference type="Proteomes" id="UP000309893">
    <property type="component" value="Unassembled WGS sequence"/>
</dbReference>
<comment type="caution">
    <text evidence="2">The sequence shown here is derived from an EMBL/GenBank/DDBJ whole genome shotgun (WGS) entry which is preliminary data.</text>
</comment>
<dbReference type="SUPFAM" id="SSF53187">
    <property type="entry name" value="Zn-dependent exopeptidases"/>
    <property type="match status" value="1"/>
</dbReference>
<protein>
    <submittedName>
        <fullName evidence="2">Peptidase M14</fullName>
    </submittedName>
</protein>
<dbReference type="AlphaFoldDB" id="A0A4S2D9T1"/>
<reference evidence="2 3" key="1">
    <citation type="submission" date="2019-04" db="EMBL/GenBank/DDBJ databases">
        <title>Microbes associate with the intestines of laboratory mice.</title>
        <authorList>
            <person name="Navarre W."/>
            <person name="Wong E."/>
            <person name="Huang K."/>
            <person name="Tropini C."/>
            <person name="Ng K."/>
            <person name="Yu B."/>
        </authorList>
    </citation>
    <scope>NUCLEOTIDE SEQUENCE [LARGE SCALE GENOMIC DNA]</scope>
    <source>
        <strain evidence="2 3">NM46_B2-13</strain>
    </source>
</reference>
<evidence type="ECO:0000313" key="2">
    <source>
        <dbReference type="EMBL" id="TGY38527.1"/>
    </source>
</evidence>
<dbReference type="GO" id="GO:0004181">
    <property type="term" value="F:metallocarboxypeptidase activity"/>
    <property type="evidence" value="ECO:0007669"/>
    <property type="project" value="InterPro"/>
</dbReference>
<evidence type="ECO:0000259" key="1">
    <source>
        <dbReference type="Pfam" id="PF00246"/>
    </source>
</evidence>
<proteinExistence type="predicted"/>
<feature type="domain" description="Peptidase M14" evidence="1">
    <location>
        <begin position="29"/>
        <end position="196"/>
    </location>
</feature>
<dbReference type="Pfam" id="PF00246">
    <property type="entry name" value="Peptidase_M14"/>
    <property type="match status" value="1"/>
</dbReference>
<dbReference type="RefSeq" id="WP_112931958.1">
    <property type="nucleotide sequence ID" value="NZ_SRYO01000002.1"/>
</dbReference>
<evidence type="ECO:0000313" key="3">
    <source>
        <dbReference type="Proteomes" id="UP000309893"/>
    </source>
</evidence>
<gene>
    <name evidence="2" type="ORF">E5344_04670</name>
</gene>
<accession>A0A4S2D9T1</accession>